<accession>A0A4Y9K7R9</accession>
<dbReference type="RefSeq" id="WP_135054229.1">
    <property type="nucleotide sequence ID" value="NZ_JADGLC010000002.1"/>
</dbReference>
<keyword evidence="1 4" id="KW-0808">Transferase</keyword>
<evidence type="ECO:0000313" key="4">
    <source>
        <dbReference type="EMBL" id="TFV13160.1"/>
    </source>
</evidence>
<evidence type="ECO:0000313" key="5">
    <source>
        <dbReference type="Proteomes" id="UP000297396"/>
    </source>
</evidence>
<dbReference type="EMBL" id="SPPA01000002">
    <property type="protein sequence ID" value="TFV13160.1"/>
    <property type="molecule type" value="Genomic_DNA"/>
</dbReference>
<dbReference type="CDD" id="cd04301">
    <property type="entry name" value="NAT_SF"/>
    <property type="match status" value="1"/>
</dbReference>
<comment type="caution">
    <text evidence="4">The sequence shown here is derived from an EMBL/GenBank/DDBJ whole genome shotgun (WGS) entry which is preliminary data.</text>
</comment>
<dbReference type="Gene3D" id="3.40.630.30">
    <property type="match status" value="1"/>
</dbReference>
<dbReference type="PROSITE" id="PS51186">
    <property type="entry name" value="GNAT"/>
    <property type="match status" value="1"/>
</dbReference>
<dbReference type="GO" id="GO:0016747">
    <property type="term" value="F:acyltransferase activity, transferring groups other than amino-acyl groups"/>
    <property type="evidence" value="ECO:0007669"/>
    <property type="project" value="InterPro"/>
</dbReference>
<dbReference type="SUPFAM" id="SSF55729">
    <property type="entry name" value="Acyl-CoA N-acyltransferases (Nat)"/>
    <property type="match status" value="1"/>
</dbReference>
<gene>
    <name evidence="4" type="ORF">E4T80_01245</name>
</gene>
<keyword evidence="2" id="KW-0012">Acyltransferase</keyword>
<dbReference type="Pfam" id="PF00583">
    <property type="entry name" value="Acetyltransf_1"/>
    <property type="match status" value="1"/>
</dbReference>
<evidence type="ECO:0000256" key="2">
    <source>
        <dbReference type="ARBA" id="ARBA00023315"/>
    </source>
</evidence>
<dbReference type="PANTHER" id="PTHR43877:SF2">
    <property type="entry name" value="AMINOALKYLPHOSPHONATE N-ACETYLTRANSFERASE-RELATED"/>
    <property type="match status" value="1"/>
</dbReference>
<proteinExistence type="predicted"/>
<feature type="domain" description="N-acetyltransferase" evidence="3">
    <location>
        <begin position="1"/>
        <end position="170"/>
    </location>
</feature>
<dbReference type="InterPro" id="IPR050832">
    <property type="entry name" value="Bact_Acetyltransf"/>
</dbReference>
<sequence>MQIRALNQHDLPALQAISRQTFHDTFADNNSTEDMQGYLAQHFSAEQLGKELSNPNMYFYFAEQQGEPIGYLKLNLGEAQTERQTDNAVEIERIYVLKEWQGKGIGQTLYEFAVQQAKARTADLIWLGVWEHNHNALTFYQKNGFVPFGSHLFQLGNDLQTDILMKRQLNDERQNALAK</sequence>
<evidence type="ECO:0000259" key="3">
    <source>
        <dbReference type="PROSITE" id="PS51186"/>
    </source>
</evidence>
<dbReference type="InterPro" id="IPR000182">
    <property type="entry name" value="GNAT_dom"/>
</dbReference>
<dbReference type="Proteomes" id="UP000297396">
    <property type="component" value="Unassembled WGS sequence"/>
</dbReference>
<dbReference type="AlphaFoldDB" id="A0A4Y9K7R9"/>
<name>A0A4Y9K7R9_9PAST</name>
<reference evidence="4 5" key="1">
    <citation type="submission" date="2019-03" db="EMBL/GenBank/DDBJ databases">
        <title>Diversity of the mouse oral microbiome.</title>
        <authorList>
            <person name="Joseph S."/>
            <person name="Aduse-Opoku J."/>
            <person name="Curtis M."/>
            <person name="Wade W."/>
            <person name="Hashim A."/>
        </authorList>
    </citation>
    <scope>NUCLEOTIDE SEQUENCE [LARGE SCALE GENOMIC DNA]</scope>
    <source>
        <strain evidence="4 5">WT12</strain>
    </source>
</reference>
<evidence type="ECO:0000256" key="1">
    <source>
        <dbReference type="ARBA" id="ARBA00022679"/>
    </source>
</evidence>
<dbReference type="InterPro" id="IPR016181">
    <property type="entry name" value="Acyl_CoA_acyltransferase"/>
</dbReference>
<protein>
    <submittedName>
        <fullName evidence="4">GNAT family N-acetyltransferase</fullName>
    </submittedName>
</protein>
<dbReference type="OrthoDB" id="9796919at2"/>
<dbReference type="PANTHER" id="PTHR43877">
    <property type="entry name" value="AMINOALKYLPHOSPHONATE N-ACETYLTRANSFERASE-RELATED-RELATED"/>
    <property type="match status" value="1"/>
</dbReference>
<organism evidence="4 5">
    <name type="scientific">Muribacter muris</name>
    <dbReference type="NCBI Taxonomy" id="67855"/>
    <lineage>
        <taxon>Bacteria</taxon>
        <taxon>Pseudomonadati</taxon>
        <taxon>Pseudomonadota</taxon>
        <taxon>Gammaproteobacteria</taxon>
        <taxon>Pasteurellales</taxon>
        <taxon>Pasteurellaceae</taxon>
        <taxon>Muribacter</taxon>
    </lineage>
</organism>